<proteinExistence type="predicted"/>
<evidence type="ECO:0000256" key="2">
    <source>
        <dbReference type="SAM" id="Phobius"/>
    </source>
</evidence>
<feature type="transmembrane region" description="Helical" evidence="2">
    <location>
        <begin position="1224"/>
        <end position="1243"/>
    </location>
</feature>
<feature type="transmembrane region" description="Helical" evidence="2">
    <location>
        <begin position="1296"/>
        <end position="1316"/>
    </location>
</feature>
<feature type="transmembrane region" description="Helical" evidence="2">
    <location>
        <begin position="1192"/>
        <end position="1212"/>
    </location>
</feature>
<feature type="region of interest" description="Disordered" evidence="1">
    <location>
        <begin position="103"/>
        <end position="123"/>
    </location>
</feature>
<organism evidence="3 4">
    <name type="scientific">Podospora aff. communis PSN243</name>
    <dbReference type="NCBI Taxonomy" id="3040156"/>
    <lineage>
        <taxon>Eukaryota</taxon>
        <taxon>Fungi</taxon>
        <taxon>Dikarya</taxon>
        <taxon>Ascomycota</taxon>
        <taxon>Pezizomycotina</taxon>
        <taxon>Sordariomycetes</taxon>
        <taxon>Sordariomycetidae</taxon>
        <taxon>Sordariales</taxon>
        <taxon>Podosporaceae</taxon>
        <taxon>Podospora</taxon>
    </lineage>
</organism>
<keyword evidence="4" id="KW-1185">Reference proteome</keyword>
<reference evidence="3" key="1">
    <citation type="journal article" date="2023" name="Mol. Phylogenet. Evol.">
        <title>Genome-scale phylogeny and comparative genomics of the fungal order Sordariales.</title>
        <authorList>
            <person name="Hensen N."/>
            <person name="Bonometti L."/>
            <person name="Westerberg I."/>
            <person name="Brannstrom I.O."/>
            <person name="Guillou S."/>
            <person name="Cros-Aarteil S."/>
            <person name="Calhoun S."/>
            <person name="Haridas S."/>
            <person name="Kuo A."/>
            <person name="Mondo S."/>
            <person name="Pangilinan J."/>
            <person name="Riley R."/>
            <person name="LaButti K."/>
            <person name="Andreopoulos B."/>
            <person name="Lipzen A."/>
            <person name="Chen C."/>
            <person name="Yan M."/>
            <person name="Daum C."/>
            <person name="Ng V."/>
            <person name="Clum A."/>
            <person name="Steindorff A."/>
            <person name="Ohm R.A."/>
            <person name="Martin F."/>
            <person name="Silar P."/>
            <person name="Natvig D.O."/>
            <person name="Lalanne C."/>
            <person name="Gautier V."/>
            <person name="Ament-Velasquez S.L."/>
            <person name="Kruys A."/>
            <person name="Hutchinson M.I."/>
            <person name="Powell A.J."/>
            <person name="Barry K."/>
            <person name="Miller A.N."/>
            <person name="Grigoriev I.V."/>
            <person name="Debuchy R."/>
            <person name="Gladieux P."/>
            <person name="Hiltunen Thoren M."/>
            <person name="Johannesson H."/>
        </authorList>
    </citation>
    <scope>NUCLEOTIDE SEQUENCE</scope>
    <source>
        <strain evidence="3">PSN243</strain>
    </source>
</reference>
<evidence type="ECO:0000313" key="4">
    <source>
        <dbReference type="Proteomes" id="UP001321760"/>
    </source>
</evidence>
<dbReference type="EMBL" id="MU865930">
    <property type="protein sequence ID" value="KAK4450850.1"/>
    <property type="molecule type" value="Genomic_DNA"/>
</dbReference>
<evidence type="ECO:0000313" key="3">
    <source>
        <dbReference type="EMBL" id="KAK4450850.1"/>
    </source>
</evidence>
<sequence length="1331" mass="141339">MATATSTATVVTHDSELIKFHICATPVPPSRRFFTVRDERGRPLVFSVGLDHVLYALKENSSGARTLVDLSKALAIDDKEEQVSSLDVAQDWRTDDIYLTFTTAPAPAPGDESEPDDDDSAQQAKHRLHVLRPFDPLLIAADSEQTSLQHLLVAPAGEMTGPGSKKITRVFIADAKAAGALYPEVLVSYVDLGSVHQSTDVARIQFSGHFESWTAASDFDLPENASDMLDLCPAVSPLGPGYFALYRIQGQERLAFLTTNKVSGFGFEVALACPAGARALRTYREPGRRGYSALLVGGHGLHHWGSSEYLRAGQPGRLISVAGANDAFSRVVQLDVAQSVSVSTSPSQGSFLSIFAATEAHGVSYARVPASNATFTEPLRAVALVADGLGGAYAPFADPDGLTQHVVVAGKSGVLTLLTQDQATGYWQQAPFYVPDPDKVIECTGYMTRVVMTRAKSSSNPALQVPLAHQAVVMRYPVYTDAIVNGRAVTIGPSGTQVLTDGRGALSYLVPTAPGSIGADMVTLEKANDDGGQPDADNVAALGAPLEIDPTSKVFAKLAELETPKGLRNATLPNSDKKLLANSPAAGDREIEQYAKAVKALGDERRRIKSGDLPAVRASRAGVGARSTSTETIASSDGWSGRSFAVGDNGDARGRAVLRGNFIQEGLEFLADVVSFIGEGIQWALQRIGDRLELWIERTDRPGLRIFLNTLLDITEAAALVFRILFDVIDDLFEFLVAFFDFEAMAVAQRYIVRLLDSGFGVADAATDKAQVSVSAFFDQVDSQVKNLIFPPELQGAGIFEQLLGAGGGRGRGVANADGGTAIEAETRESSVKANYLDYQLTHGGVGASLNRTLVSLPVGGGVVGLIETVITPLLDRFVALITQAIMDLVVLFNDKDDITFGQALSRLTYNLLSGLLDLVEALVNGILELAKMLLASLHGVMKMRINNGFLGWVTGTSDLTAMDITAWIFAPFVHFAYVAINGEGMPKDTPLPDLQAALQGGASREPEAARAKTAGKKTAENKDGVDDEEAPPVYTNDAHVSEAAKGWDLFAGIVEGVVRVVSTVDGLLGPIDDSISVPGSTASGRNSSSNKTTLLPLLQAHLPPSDPRAQLYKFHSSNPLVHGLALAHQTGGDALLAARKAAGGSGGGGNLRAAPFALANLIPWIGTIAKAVGVVVTFPEVHPPFDKGADLGLKLSGWFCTFFDLIGSVVLKNSPGDSPYEEPALSMFFAFLAFWPSLAAAVRDFKDVKSEVEEWPGEETPEVKKRMAALRLSLVFVDGINAIASGFYAVAPSKLLGLAVVGTAASGVIMLEFTVARCWQLESKNFFVCV</sequence>
<comment type="caution">
    <text evidence="3">The sequence shown here is derived from an EMBL/GenBank/DDBJ whole genome shotgun (WGS) entry which is preliminary data.</text>
</comment>
<gene>
    <name evidence="3" type="ORF">QBC34DRAFT_436864</name>
</gene>
<reference evidence="3" key="2">
    <citation type="submission" date="2023-05" db="EMBL/GenBank/DDBJ databases">
        <authorList>
            <consortium name="Lawrence Berkeley National Laboratory"/>
            <person name="Steindorff A."/>
            <person name="Hensen N."/>
            <person name="Bonometti L."/>
            <person name="Westerberg I."/>
            <person name="Brannstrom I.O."/>
            <person name="Guillou S."/>
            <person name="Cros-Aarteil S."/>
            <person name="Calhoun S."/>
            <person name="Haridas S."/>
            <person name="Kuo A."/>
            <person name="Mondo S."/>
            <person name="Pangilinan J."/>
            <person name="Riley R."/>
            <person name="Labutti K."/>
            <person name="Andreopoulos B."/>
            <person name="Lipzen A."/>
            <person name="Chen C."/>
            <person name="Yanf M."/>
            <person name="Daum C."/>
            <person name="Ng V."/>
            <person name="Clum A."/>
            <person name="Ohm R."/>
            <person name="Martin F."/>
            <person name="Silar P."/>
            <person name="Natvig D."/>
            <person name="Lalanne C."/>
            <person name="Gautier V."/>
            <person name="Ament-Velasquez S.L."/>
            <person name="Kruys A."/>
            <person name="Hutchinson M.I."/>
            <person name="Powell A.J."/>
            <person name="Barry K."/>
            <person name="Miller A.N."/>
            <person name="Grigoriev I.V."/>
            <person name="Debuchy R."/>
            <person name="Gladieux P."/>
            <person name="Thoren M.H."/>
            <person name="Johannesson H."/>
        </authorList>
    </citation>
    <scope>NUCLEOTIDE SEQUENCE</scope>
    <source>
        <strain evidence="3">PSN243</strain>
    </source>
</reference>
<accession>A0AAV9GR27</accession>
<evidence type="ECO:0000256" key="1">
    <source>
        <dbReference type="SAM" id="MobiDB-lite"/>
    </source>
</evidence>
<feature type="transmembrane region" description="Helical" evidence="2">
    <location>
        <begin position="1162"/>
        <end position="1180"/>
    </location>
</feature>
<keyword evidence="2" id="KW-0812">Transmembrane</keyword>
<name>A0AAV9GR27_9PEZI</name>
<protein>
    <submittedName>
        <fullName evidence="3">Uncharacterized protein</fullName>
    </submittedName>
</protein>
<feature type="compositionally biased region" description="Acidic residues" evidence="1">
    <location>
        <begin position="111"/>
        <end position="120"/>
    </location>
</feature>
<keyword evidence="2" id="KW-1133">Transmembrane helix</keyword>
<dbReference type="Proteomes" id="UP001321760">
    <property type="component" value="Unassembled WGS sequence"/>
</dbReference>
<keyword evidence="2" id="KW-0472">Membrane</keyword>
<feature type="region of interest" description="Disordered" evidence="1">
    <location>
        <begin position="1000"/>
        <end position="1034"/>
    </location>
</feature>
<feature type="transmembrane region" description="Helical" evidence="2">
    <location>
        <begin position="1269"/>
        <end position="1290"/>
    </location>
</feature>